<organism evidence="2 3">
    <name type="scientific">Sandarakinorhabdus cyanobacteriorum</name>
    <dbReference type="NCBI Taxonomy" id="1981098"/>
    <lineage>
        <taxon>Bacteria</taxon>
        <taxon>Pseudomonadati</taxon>
        <taxon>Pseudomonadota</taxon>
        <taxon>Alphaproteobacteria</taxon>
        <taxon>Sphingomonadales</taxon>
        <taxon>Sphingosinicellaceae</taxon>
        <taxon>Sandarakinorhabdus</taxon>
    </lineage>
</organism>
<evidence type="ECO:0000313" key="2">
    <source>
        <dbReference type="EMBL" id="OYQ25075.1"/>
    </source>
</evidence>
<dbReference type="Gene3D" id="3.40.50.2000">
    <property type="entry name" value="Glycogen Phosphorylase B"/>
    <property type="match status" value="4"/>
</dbReference>
<dbReference type="EMBL" id="NOXT01000123">
    <property type="protein sequence ID" value="OYQ25075.1"/>
    <property type="molecule type" value="Genomic_DNA"/>
</dbReference>
<dbReference type="Pfam" id="PF00534">
    <property type="entry name" value="Glycos_transf_1"/>
    <property type="match status" value="2"/>
</dbReference>
<dbReference type="PANTHER" id="PTHR46656:SF3">
    <property type="entry name" value="PUTATIVE-RELATED"/>
    <property type="match status" value="1"/>
</dbReference>
<accession>A0A255Y900</accession>
<comment type="caution">
    <text evidence="2">The sequence shown here is derived from an EMBL/GenBank/DDBJ whole genome shotgun (WGS) entry which is preliminary data.</text>
</comment>
<dbReference type="RefSeq" id="WP_094474901.1">
    <property type="nucleotide sequence ID" value="NZ_NOXT01000123.1"/>
</dbReference>
<protein>
    <recommendedName>
        <fullName evidence="1">Glycosyl transferase family 1 domain-containing protein</fullName>
    </recommendedName>
</protein>
<keyword evidence="3" id="KW-1185">Reference proteome</keyword>
<feature type="domain" description="Glycosyl transferase family 1" evidence="1">
    <location>
        <begin position="220"/>
        <end position="379"/>
    </location>
</feature>
<dbReference type="InterPro" id="IPR001296">
    <property type="entry name" value="Glyco_trans_1"/>
</dbReference>
<evidence type="ECO:0000313" key="3">
    <source>
        <dbReference type="Proteomes" id="UP000216991"/>
    </source>
</evidence>
<dbReference type="SUPFAM" id="SSF53756">
    <property type="entry name" value="UDP-Glycosyltransferase/glycogen phosphorylase"/>
    <property type="match status" value="3"/>
</dbReference>
<dbReference type="GO" id="GO:0016757">
    <property type="term" value="F:glycosyltransferase activity"/>
    <property type="evidence" value="ECO:0007669"/>
    <property type="project" value="InterPro"/>
</dbReference>
<dbReference type="Proteomes" id="UP000216991">
    <property type="component" value="Unassembled WGS sequence"/>
</dbReference>
<dbReference type="OrthoDB" id="9801609at2"/>
<name>A0A255Y900_9SPHN</name>
<gene>
    <name evidence="2" type="ORF">CHU93_14690</name>
</gene>
<dbReference type="CDD" id="cd03801">
    <property type="entry name" value="GT4_PimA-like"/>
    <property type="match status" value="1"/>
</dbReference>
<proteinExistence type="predicted"/>
<dbReference type="AlphaFoldDB" id="A0A255Y900"/>
<sequence>MKLLFDLQALQNGSRTRGIGRYVRSLFDALARRKDIELYALLNSAFAETLDAARDHATARIGAARVLVFPGLASTSEIEDANLARRQLSEAAYAAFLDQLPFDVVLNGSIVEGFTDESIARYSRDRDYLAAAVVHDLIPMFDLDHYLGWHKARKWYFDRVSVVEDCDVILTNSDSSLREVAQFLSNPRESCTTISAAYDSAIFNANGPDATGLLKRLGITKPFVMHTSAVEPRKNFDGLTRAFAAMPDAVRSGHQLVFVGKANEIERVDELRALAVSLGIPSADLVMPGFVADDDLARLYRSAQLFVFPTFHEGFGLPALEAMACGCATIGSNLTSIPEVIGNPEYLFDPHDSQSIAQLMAGLLTDPARHEAAVRHARSQAATFSWDTVADRAVAALSAAVARRPQRQPVVPSARSMAGRIAGMIDLAKCPPEDVEMLARCLAASEDALTTYAAVAMPKRGKTWRIEGPFDSTYSLALVNRETARAMADFGWTVALHSTEGPGDFPPDTAFLKDNPDLAAMHQRATKGSQKRSFAASRLLYPPRVADMGAPINALHHYAWEESGFPHALVDDFNASLTMMTTLSTHVEKIMIDNGVSVPLVTSGCGVDHWDRIVPDPGYRVDARGFRFLHVSSCFPRKGVDALLAAYGHAFSFDDDVSLVIKTFDNPHNDLREQLAALQAQNPRYPHVVMIFGDISDAQLKSLYGQCHVMVGPSFAEGYGLPFAEAMLTGIPVITTNWGGQLDFCNAGNSWLVDYHFERSTSHLGVWSSAWARVDVAGLTQAMRDARATSPARRAAMAARGREQLRARHKWTDVARRLSAAAATLPARPQRDPHIGWISTWHSKCGIATYSQHLIKEIPGSVTVYSPENEAKLLGVDHSIRIWKQSKFDSNLWKIPLHASMSQVDVVVIQFNFAFFDHADLSELVRALKAMNKKVVIVLHSTVYPFNDHNPQNYHLEWLVATLLQCDRILVHAIKDLNRLKDIGLVENVALFPHGVLRRPEPPQARSPSRCPTIATYGFALPHKGLPEMLEAVRLLHDRGRHVRLKMVNAEYPAEVSTALIEQLKTKVGQLQLSQHVEMHNRFLPDDESMALLTDTDLVVFPYQNTDESASGAVRYGMAVERPVAVTPLPIFGDLDGATFRLPGTSAADLAHGIAATLDALAANTPDVAAIAERAASWRDQHDYNVVGRRLFNICKALANR</sequence>
<evidence type="ECO:0000259" key="1">
    <source>
        <dbReference type="Pfam" id="PF00534"/>
    </source>
</evidence>
<feature type="domain" description="Glycosyl transferase family 1" evidence="1">
    <location>
        <begin position="627"/>
        <end position="749"/>
    </location>
</feature>
<dbReference type="CDD" id="cd03809">
    <property type="entry name" value="GT4_MtfB-like"/>
    <property type="match status" value="1"/>
</dbReference>
<reference evidence="2 3" key="1">
    <citation type="submission" date="2017-07" db="EMBL/GenBank/DDBJ databases">
        <title>Sandarakinorhabdus cyanobacteriorum sp. nov., a novel bacterium isolated from cyanobacterial aggregates in a eutrophic lake.</title>
        <authorList>
            <person name="Cai H."/>
        </authorList>
    </citation>
    <scope>NUCLEOTIDE SEQUENCE [LARGE SCALE GENOMIC DNA]</scope>
    <source>
        <strain evidence="2 3">TH057</strain>
    </source>
</reference>
<dbReference type="PANTHER" id="PTHR46656">
    <property type="entry name" value="PUTATIVE-RELATED"/>
    <property type="match status" value="1"/>
</dbReference>